<keyword evidence="3" id="KW-1185">Reference proteome</keyword>
<dbReference type="EMBL" id="BSSQ01000019">
    <property type="protein sequence ID" value="GLX70475.1"/>
    <property type="molecule type" value="Genomic_DNA"/>
</dbReference>
<dbReference type="RefSeq" id="WP_284241249.1">
    <property type="nucleotide sequence ID" value="NZ_BSSQ01000019.1"/>
</dbReference>
<evidence type="ECO:0000313" key="2">
    <source>
        <dbReference type="EMBL" id="GLX70475.1"/>
    </source>
</evidence>
<reference evidence="2 3" key="1">
    <citation type="submission" date="2023-03" db="EMBL/GenBank/DDBJ databases">
        <title>Draft genome sequence of the bacteria which degrade cell wall of Tricholomamatutake.</title>
        <authorList>
            <person name="Konishi Y."/>
            <person name="Fukuta Y."/>
            <person name="Shirasaka N."/>
        </authorList>
    </citation>
    <scope>NUCLEOTIDE SEQUENCE [LARGE SCALE GENOMIC DNA]</scope>
    <source>
        <strain evidence="3">mu1</strain>
    </source>
</reference>
<keyword evidence="1" id="KW-1133">Transmembrane helix</keyword>
<gene>
    <name evidence="2" type="ORF">MU1_48210</name>
</gene>
<dbReference type="Proteomes" id="UP001157114">
    <property type="component" value="Unassembled WGS sequence"/>
</dbReference>
<keyword evidence="1" id="KW-0812">Transmembrane</keyword>
<accession>A0ABQ6GJT1</accession>
<protein>
    <submittedName>
        <fullName evidence="2">Uncharacterized protein</fullName>
    </submittedName>
</protein>
<name>A0ABQ6GJT1_9BACL</name>
<proteinExistence type="predicted"/>
<organism evidence="2 3">
    <name type="scientific">Paenibacillus glycanilyticus</name>
    <dbReference type="NCBI Taxonomy" id="126569"/>
    <lineage>
        <taxon>Bacteria</taxon>
        <taxon>Bacillati</taxon>
        <taxon>Bacillota</taxon>
        <taxon>Bacilli</taxon>
        <taxon>Bacillales</taxon>
        <taxon>Paenibacillaceae</taxon>
        <taxon>Paenibacillus</taxon>
    </lineage>
</organism>
<comment type="caution">
    <text evidence="2">The sequence shown here is derived from an EMBL/GenBank/DDBJ whole genome shotgun (WGS) entry which is preliminary data.</text>
</comment>
<feature type="transmembrane region" description="Helical" evidence="1">
    <location>
        <begin position="39"/>
        <end position="58"/>
    </location>
</feature>
<evidence type="ECO:0000256" key="1">
    <source>
        <dbReference type="SAM" id="Phobius"/>
    </source>
</evidence>
<sequence>MRTFFLILIFVLVGALNLLCLYENEHWHFLVTFTQTKKLATASLLMIFAIAYSAAMDWKERKKPT</sequence>
<keyword evidence="1" id="KW-0472">Membrane</keyword>
<evidence type="ECO:0000313" key="3">
    <source>
        <dbReference type="Proteomes" id="UP001157114"/>
    </source>
</evidence>